<dbReference type="EMBL" id="CAJJDN010000249">
    <property type="protein sequence ID" value="CAD8129890.1"/>
    <property type="molecule type" value="Genomic_DNA"/>
</dbReference>
<dbReference type="Pfam" id="PF13948">
    <property type="entry name" value="DUF4215"/>
    <property type="match status" value="1"/>
</dbReference>
<evidence type="ECO:0000256" key="1">
    <source>
        <dbReference type="ARBA" id="ARBA00022729"/>
    </source>
</evidence>
<keyword evidence="3" id="KW-1015">Disulfide bond</keyword>
<dbReference type="PANTHER" id="PTHR39767:SF2">
    <property type="entry name" value="CHROMOSOME UNDETERMINED SCAFFOLD_1, WHOLE GENOME SHOTGUN SEQUENCE"/>
    <property type="match status" value="1"/>
</dbReference>
<evidence type="ECO:0000256" key="3">
    <source>
        <dbReference type="ARBA" id="ARBA00023157"/>
    </source>
</evidence>
<keyword evidence="2" id="KW-0677">Repeat</keyword>
<reference evidence="4" key="1">
    <citation type="submission" date="2021-01" db="EMBL/GenBank/DDBJ databases">
        <authorList>
            <consortium name="Genoscope - CEA"/>
            <person name="William W."/>
        </authorList>
    </citation>
    <scope>NUCLEOTIDE SEQUENCE</scope>
</reference>
<evidence type="ECO:0000313" key="5">
    <source>
        <dbReference type="Proteomes" id="UP000692954"/>
    </source>
</evidence>
<keyword evidence="1" id="KW-0732">Signal</keyword>
<name>A0A8S1RRG0_9CILI</name>
<comment type="caution">
    <text evidence="4">The sequence shown here is derived from an EMBL/GenBank/DDBJ whole genome shotgun (WGS) entry which is preliminary data.</text>
</comment>
<gene>
    <name evidence="4" type="ORF">PSON_ATCC_30995.1.T2490011</name>
</gene>
<dbReference type="NCBIfam" id="TIGR02232">
    <property type="entry name" value="myxo_disulf_rpt"/>
    <property type="match status" value="1"/>
</dbReference>
<dbReference type="PANTHER" id="PTHR39767">
    <property type="entry name" value="CALCIUM/CALMODULIN-BINDING MEMBRANE PROTEIN PCM4-RELATED"/>
    <property type="match status" value="1"/>
</dbReference>
<proteinExistence type="predicted"/>
<sequence length="218" mass="25714">MNVLDAQIIITYFAHNGNCINIHLIRNLLQILRDGLCFIIQNYQFFQLWKLTTSLRNLRDFEVFYTQPEIIYKDLNESFLEQINYRCLNCQEGWIQDEVLQNCHPICGDGIIQGQEECDDSNLISRDSCYLCQYSCIDYCQICQFGICLLCQDRFELSVFRSYFMTRCDEESFNHLKHAMIVVQDVKFADIQSVNSVKLDGNLQIIYINLFVEMDQLL</sequence>
<protein>
    <submittedName>
        <fullName evidence="4">Uncharacterized protein</fullName>
    </submittedName>
</protein>
<accession>A0A8S1RRG0</accession>
<evidence type="ECO:0000313" key="4">
    <source>
        <dbReference type="EMBL" id="CAD8129890.1"/>
    </source>
</evidence>
<dbReference type="AlphaFoldDB" id="A0A8S1RRG0"/>
<organism evidence="4 5">
    <name type="scientific">Paramecium sonneborni</name>
    <dbReference type="NCBI Taxonomy" id="65129"/>
    <lineage>
        <taxon>Eukaryota</taxon>
        <taxon>Sar</taxon>
        <taxon>Alveolata</taxon>
        <taxon>Ciliophora</taxon>
        <taxon>Intramacronucleata</taxon>
        <taxon>Oligohymenophorea</taxon>
        <taxon>Peniculida</taxon>
        <taxon>Parameciidae</taxon>
        <taxon>Paramecium</taxon>
    </lineage>
</organism>
<dbReference type="OrthoDB" id="28293at2759"/>
<evidence type="ECO:0000256" key="2">
    <source>
        <dbReference type="ARBA" id="ARBA00022737"/>
    </source>
</evidence>
<dbReference type="InterPro" id="IPR011936">
    <property type="entry name" value="Myxo_disulph_rpt"/>
</dbReference>
<keyword evidence="5" id="KW-1185">Reference proteome</keyword>
<dbReference type="Proteomes" id="UP000692954">
    <property type="component" value="Unassembled WGS sequence"/>
</dbReference>